<dbReference type="InterPro" id="IPR058913">
    <property type="entry name" value="Integrase_dom_put"/>
</dbReference>
<gene>
    <name evidence="2" type="ORF">ACJMK2_009487</name>
</gene>
<dbReference type="PANTHER" id="PTHR46791">
    <property type="entry name" value="EXPRESSED PROTEIN"/>
    <property type="match status" value="1"/>
</dbReference>
<dbReference type="Proteomes" id="UP001634394">
    <property type="component" value="Unassembled WGS sequence"/>
</dbReference>
<proteinExistence type="predicted"/>
<evidence type="ECO:0000259" key="1">
    <source>
        <dbReference type="Pfam" id="PF24764"/>
    </source>
</evidence>
<evidence type="ECO:0000313" key="2">
    <source>
        <dbReference type="EMBL" id="KAL3859260.1"/>
    </source>
</evidence>
<dbReference type="PANTHER" id="PTHR46791:SF13">
    <property type="entry name" value="CLR5 DOMAIN-CONTAINING PROTEIN"/>
    <property type="match status" value="1"/>
</dbReference>
<sequence length="279" mass="33223">MADILDIDTLLRFYFRLNVSQKYMLELLAYKHQIVISRRILKKLKNIELYRKKIKTNLIQVAAFLQKQMEKSGCLHGYRWMYTKCCIEGLVVDRESVRVLLQIIDPEGVELRKSRRLRRRIYFNYRPNYTWHIDYNDKLKPFGIFINGCVDGFSRHIIWLQASGGGMARSITYYFIEAVKCRKGCPRIVRTNMGVENTVLHKMQAFLRRSHQDNRAGNNSVMCGDSRANQRVEFWWSVLKKQCLQFWIDLFRQCSKMVILAGTIWTNICYDFASWKLFK</sequence>
<protein>
    <recommendedName>
        <fullName evidence="1">Integrase core domain-containing protein</fullName>
    </recommendedName>
</protein>
<dbReference type="AlphaFoldDB" id="A0ABD3VCP1"/>
<comment type="caution">
    <text evidence="2">The sequence shown here is derived from an EMBL/GenBank/DDBJ whole genome shotgun (WGS) entry which is preliminary data.</text>
</comment>
<accession>A0ABD3VCP1</accession>
<evidence type="ECO:0000313" key="3">
    <source>
        <dbReference type="Proteomes" id="UP001634394"/>
    </source>
</evidence>
<dbReference type="EMBL" id="JBJQND010000012">
    <property type="protein sequence ID" value="KAL3859260.1"/>
    <property type="molecule type" value="Genomic_DNA"/>
</dbReference>
<organism evidence="2 3">
    <name type="scientific">Sinanodonta woodiana</name>
    <name type="common">Chinese pond mussel</name>
    <name type="synonym">Anodonta woodiana</name>
    <dbReference type="NCBI Taxonomy" id="1069815"/>
    <lineage>
        <taxon>Eukaryota</taxon>
        <taxon>Metazoa</taxon>
        <taxon>Spiralia</taxon>
        <taxon>Lophotrochozoa</taxon>
        <taxon>Mollusca</taxon>
        <taxon>Bivalvia</taxon>
        <taxon>Autobranchia</taxon>
        <taxon>Heteroconchia</taxon>
        <taxon>Palaeoheterodonta</taxon>
        <taxon>Unionida</taxon>
        <taxon>Unionoidea</taxon>
        <taxon>Unionidae</taxon>
        <taxon>Unioninae</taxon>
        <taxon>Sinanodonta</taxon>
    </lineage>
</organism>
<keyword evidence="3" id="KW-1185">Reference proteome</keyword>
<name>A0ABD3VCP1_SINWO</name>
<dbReference type="Pfam" id="PF24764">
    <property type="entry name" value="rva_4"/>
    <property type="match status" value="1"/>
</dbReference>
<reference evidence="2 3" key="1">
    <citation type="submission" date="2024-11" db="EMBL/GenBank/DDBJ databases">
        <title>Chromosome-level genome assembly of the freshwater bivalve Anodonta woodiana.</title>
        <authorList>
            <person name="Chen X."/>
        </authorList>
    </citation>
    <scope>NUCLEOTIDE SEQUENCE [LARGE SCALE GENOMIC DNA]</scope>
    <source>
        <strain evidence="2">MN2024</strain>
        <tissue evidence="2">Gills</tissue>
    </source>
</reference>
<feature type="domain" description="Integrase core" evidence="1">
    <location>
        <begin position="122"/>
        <end position="259"/>
    </location>
</feature>